<dbReference type="OMA" id="YFPVPMT"/>
<dbReference type="KEGG" id="tpv:TP03_0389"/>
<organism evidence="2 3">
    <name type="scientific">Theileria parva</name>
    <name type="common">East coast fever infection agent</name>
    <dbReference type="NCBI Taxonomy" id="5875"/>
    <lineage>
        <taxon>Eukaryota</taxon>
        <taxon>Sar</taxon>
        <taxon>Alveolata</taxon>
        <taxon>Apicomplexa</taxon>
        <taxon>Aconoidasida</taxon>
        <taxon>Piroplasmida</taxon>
        <taxon>Theileriidae</taxon>
        <taxon>Theileria</taxon>
    </lineage>
</organism>
<dbReference type="AlphaFoldDB" id="Q4MZX0"/>
<evidence type="ECO:0000313" key="2">
    <source>
        <dbReference type="EMBL" id="EAN31126.1"/>
    </source>
</evidence>
<reference evidence="2 3" key="1">
    <citation type="journal article" date="2005" name="Science">
        <title>Genome sequence of Theileria parva, a bovine pathogen that transforms lymphocytes.</title>
        <authorList>
            <person name="Gardner M.J."/>
            <person name="Bishop R."/>
            <person name="Shah T."/>
            <person name="de Villiers E.P."/>
            <person name="Carlton J.M."/>
            <person name="Hall N."/>
            <person name="Ren Q."/>
            <person name="Paulsen I.T."/>
            <person name="Pain A."/>
            <person name="Berriman M."/>
            <person name="Wilson R.J.M."/>
            <person name="Sato S."/>
            <person name="Ralph S.A."/>
            <person name="Mann D.J."/>
            <person name="Xiong Z."/>
            <person name="Shallom S.J."/>
            <person name="Weidman J."/>
            <person name="Jiang L."/>
            <person name="Lynn J."/>
            <person name="Weaver B."/>
            <person name="Shoaibi A."/>
            <person name="Domingo A.R."/>
            <person name="Wasawo D."/>
            <person name="Crabtree J."/>
            <person name="Wortman J.R."/>
            <person name="Haas B."/>
            <person name="Angiuoli S.V."/>
            <person name="Creasy T.H."/>
            <person name="Lu C."/>
            <person name="Suh B."/>
            <person name="Silva J.C."/>
            <person name="Utterback T.R."/>
            <person name="Feldblyum T.V."/>
            <person name="Pertea M."/>
            <person name="Allen J."/>
            <person name="Nierman W.C."/>
            <person name="Taracha E.L.N."/>
            <person name="Salzberg S.L."/>
            <person name="White O.R."/>
            <person name="Fitzhugh H.A."/>
            <person name="Morzaria S."/>
            <person name="Venter J.C."/>
            <person name="Fraser C.M."/>
            <person name="Nene V."/>
        </authorList>
    </citation>
    <scope>NUCLEOTIDE SEQUENCE [LARGE SCALE GENOMIC DNA]</scope>
    <source>
        <strain evidence="2 3">Muguga</strain>
    </source>
</reference>
<gene>
    <name evidence="2" type="ordered locus">TP03_0389</name>
</gene>
<evidence type="ECO:0000313" key="3">
    <source>
        <dbReference type="Proteomes" id="UP000001949"/>
    </source>
</evidence>
<evidence type="ECO:0000256" key="1">
    <source>
        <dbReference type="SAM" id="MobiDB-lite"/>
    </source>
</evidence>
<accession>Q4MZX0</accession>
<sequence length="321" mass="37039">MVEMDNFTFGVKSVVSGGLNLNFTDQILEIIGPLYKCCSKFSQNLSEPLEKINKLITSIHFDQSDTKRSSQRDPVNNIGQSELDPEMSKIKSDCIELIPKWQMIFTEIEKISSNLKTFSLKMEDSAKGIISEKKQEVEEIREPLPTQLGGKKFTANNLIDVLRYFPVPMTAKRKEEVQLRKDVILAHYQYYSAVRILEDLKQLPFEHEVVELVKSATITLDNTHKLLINKCTELILFNEYYKKFIEEYFIALDEPNSASDDYAMEFEAMISRAKNTKLGVGAEIKEEIERFKKWTDEIVSAIKTVIPKQVEEKKRNSMKSK</sequence>
<dbReference type="VEuPathDB" id="PiroplasmaDB:TpMuguga_03g00389"/>
<dbReference type="InParanoid" id="Q4MZX0"/>
<dbReference type="SMR" id="Q4MZX0"/>
<dbReference type="GeneID" id="3500342"/>
<comment type="caution">
    <text evidence="2">The sequence shown here is derived from an EMBL/GenBank/DDBJ whole genome shotgun (WGS) entry which is preliminary data.</text>
</comment>
<name>Q4MZX0_THEPA</name>
<dbReference type="Proteomes" id="UP000001949">
    <property type="component" value="Unassembled WGS sequence"/>
</dbReference>
<dbReference type="eggNOG" id="ENOG502QXIT">
    <property type="taxonomic scope" value="Eukaryota"/>
</dbReference>
<keyword evidence="3" id="KW-1185">Reference proteome</keyword>
<proteinExistence type="predicted"/>
<dbReference type="EMBL" id="AAGK01000005">
    <property type="protein sequence ID" value="EAN31126.1"/>
    <property type="molecule type" value="Genomic_DNA"/>
</dbReference>
<feature type="region of interest" description="Disordered" evidence="1">
    <location>
        <begin position="63"/>
        <end position="82"/>
    </location>
</feature>
<dbReference type="RefSeq" id="XP_763409.1">
    <property type="nucleotide sequence ID" value="XM_758316.1"/>
</dbReference>
<protein>
    <submittedName>
        <fullName evidence="2">Uncharacterized protein</fullName>
    </submittedName>
</protein>